<reference evidence="15" key="1">
    <citation type="submission" date="2020-07" db="EMBL/GenBank/DDBJ databases">
        <authorList>
            <person name="Tarantini F.S."/>
            <person name="Hong K.W."/>
            <person name="Chan K.G."/>
        </authorList>
    </citation>
    <scope>NUCLEOTIDE SEQUENCE</scope>
    <source>
        <strain evidence="15">32-07</strain>
    </source>
</reference>
<evidence type="ECO:0000256" key="7">
    <source>
        <dbReference type="ARBA" id="ARBA00022840"/>
    </source>
</evidence>
<dbReference type="Proteomes" id="UP001049518">
    <property type="component" value="Chromosome"/>
</dbReference>
<dbReference type="Pfam" id="PF00586">
    <property type="entry name" value="AIRS"/>
    <property type="match status" value="1"/>
</dbReference>
<dbReference type="RefSeq" id="WP_231336061.1">
    <property type="nucleotide sequence ID" value="NZ_CP059572.1"/>
</dbReference>
<evidence type="ECO:0000256" key="10">
    <source>
        <dbReference type="ARBA" id="ARBA00033093"/>
    </source>
</evidence>
<evidence type="ECO:0000256" key="9">
    <source>
        <dbReference type="ARBA" id="ARBA00032931"/>
    </source>
</evidence>
<dbReference type="EC" id="6.3.3.1" evidence="3 12"/>
<keyword evidence="12" id="KW-0658">Purine biosynthesis</keyword>
<evidence type="ECO:0000259" key="13">
    <source>
        <dbReference type="Pfam" id="PF00586"/>
    </source>
</evidence>
<dbReference type="EMBL" id="CP059572">
    <property type="protein sequence ID" value="QXJ22725.1"/>
    <property type="molecule type" value="Genomic_DNA"/>
</dbReference>
<evidence type="ECO:0000259" key="14">
    <source>
        <dbReference type="Pfam" id="PF02769"/>
    </source>
</evidence>
<dbReference type="InterPro" id="IPR010918">
    <property type="entry name" value="PurM-like_C_dom"/>
</dbReference>
<evidence type="ECO:0000256" key="6">
    <source>
        <dbReference type="ARBA" id="ARBA00022741"/>
    </source>
</evidence>
<comment type="pathway">
    <text evidence="1 12">Purine metabolism; IMP biosynthesis via de novo pathway; 5-amino-1-(5-phospho-D-ribosyl)imidazole from N(2)-formyl-N(1)-(5-phospho-D-ribosyl)glycinamide: step 2/2.</text>
</comment>
<evidence type="ECO:0000256" key="1">
    <source>
        <dbReference type="ARBA" id="ARBA00004686"/>
    </source>
</evidence>
<organism evidence="15 16">
    <name type="scientific">Actinomadura graeca</name>
    <dbReference type="NCBI Taxonomy" id="2750812"/>
    <lineage>
        <taxon>Bacteria</taxon>
        <taxon>Bacillati</taxon>
        <taxon>Actinomycetota</taxon>
        <taxon>Actinomycetes</taxon>
        <taxon>Streptosporangiales</taxon>
        <taxon>Thermomonosporaceae</taxon>
        <taxon>Actinomadura</taxon>
    </lineage>
</organism>
<dbReference type="PANTHER" id="PTHR10520">
    <property type="entry name" value="TRIFUNCTIONAL PURINE BIOSYNTHETIC PROTEIN ADENOSINE-3-RELATED"/>
    <property type="match status" value="1"/>
</dbReference>
<keyword evidence="7 12" id="KW-0067">ATP-binding</keyword>
<comment type="similarity">
    <text evidence="2 12">Belongs to the AIR synthase family.</text>
</comment>
<evidence type="ECO:0000256" key="11">
    <source>
        <dbReference type="ARBA" id="ARBA00049057"/>
    </source>
</evidence>
<comment type="catalytic activity">
    <reaction evidence="11 12">
        <text>2-formamido-N(1)-(5-O-phospho-beta-D-ribosyl)acetamidine + ATP = 5-amino-1-(5-phospho-beta-D-ribosyl)imidazole + ADP + phosphate + H(+)</text>
        <dbReference type="Rhea" id="RHEA:23032"/>
        <dbReference type="ChEBI" id="CHEBI:15378"/>
        <dbReference type="ChEBI" id="CHEBI:30616"/>
        <dbReference type="ChEBI" id="CHEBI:43474"/>
        <dbReference type="ChEBI" id="CHEBI:137981"/>
        <dbReference type="ChEBI" id="CHEBI:147287"/>
        <dbReference type="ChEBI" id="CHEBI:456216"/>
        <dbReference type="EC" id="6.3.3.1"/>
    </reaction>
</comment>
<dbReference type="Pfam" id="PF02769">
    <property type="entry name" value="AIRS_C"/>
    <property type="match status" value="1"/>
</dbReference>
<dbReference type="CDD" id="cd02196">
    <property type="entry name" value="PurM"/>
    <property type="match status" value="1"/>
</dbReference>
<dbReference type="GO" id="GO:0004641">
    <property type="term" value="F:phosphoribosylformylglycinamidine cyclo-ligase activity"/>
    <property type="evidence" value="ECO:0007669"/>
    <property type="project" value="UniProtKB-EC"/>
</dbReference>
<evidence type="ECO:0000256" key="2">
    <source>
        <dbReference type="ARBA" id="ARBA00010280"/>
    </source>
</evidence>
<evidence type="ECO:0000256" key="5">
    <source>
        <dbReference type="ARBA" id="ARBA00022598"/>
    </source>
</evidence>
<name>A0ABX8QVG5_9ACTN</name>
<feature type="domain" description="PurM-like C-terminal" evidence="14">
    <location>
        <begin position="173"/>
        <end position="336"/>
    </location>
</feature>
<evidence type="ECO:0000313" key="15">
    <source>
        <dbReference type="EMBL" id="QXJ22725.1"/>
    </source>
</evidence>
<keyword evidence="12" id="KW-0963">Cytoplasm</keyword>
<comment type="subcellular location">
    <subcellularLocation>
        <location evidence="12">Cytoplasm</location>
    </subcellularLocation>
</comment>
<dbReference type="PANTHER" id="PTHR10520:SF12">
    <property type="entry name" value="TRIFUNCTIONAL PURINE BIOSYNTHETIC PROTEIN ADENOSINE-3"/>
    <property type="match status" value="1"/>
</dbReference>
<dbReference type="SUPFAM" id="SSF55326">
    <property type="entry name" value="PurM N-terminal domain-like"/>
    <property type="match status" value="1"/>
</dbReference>
<dbReference type="InterPro" id="IPR016188">
    <property type="entry name" value="PurM-like_N"/>
</dbReference>
<evidence type="ECO:0000256" key="8">
    <source>
        <dbReference type="ARBA" id="ARBA00031908"/>
    </source>
</evidence>
<dbReference type="HAMAP" id="MF_00741">
    <property type="entry name" value="AIRS"/>
    <property type="match status" value="1"/>
</dbReference>
<keyword evidence="5 12" id="KW-0436">Ligase</keyword>
<dbReference type="InterPro" id="IPR036676">
    <property type="entry name" value="PurM-like_C_sf"/>
</dbReference>
<feature type="domain" description="PurM-like N-terminal" evidence="13">
    <location>
        <begin position="50"/>
        <end position="161"/>
    </location>
</feature>
<dbReference type="Gene3D" id="3.30.1330.10">
    <property type="entry name" value="PurM-like, N-terminal domain"/>
    <property type="match status" value="1"/>
</dbReference>
<dbReference type="Gene3D" id="3.90.650.10">
    <property type="entry name" value="PurM-like C-terminal domain"/>
    <property type="match status" value="1"/>
</dbReference>
<keyword evidence="6 12" id="KW-0547">Nucleotide-binding</keyword>
<proteinExistence type="inferred from homology"/>
<evidence type="ECO:0000313" key="16">
    <source>
        <dbReference type="Proteomes" id="UP001049518"/>
    </source>
</evidence>
<dbReference type="InterPro" id="IPR036921">
    <property type="entry name" value="PurM-like_N_sf"/>
</dbReference>
<evidence type="ECO:0000256" key="12">
    <source>
        <dbReference type="HAMAP-Rule" id="MF_00741"/>
    </source>
</evidence>
<gene>
    <name evidence="12" type="primary">purM</name>
    <name evidence="15" type="ORF">AGRA3207_003779</name>
</gene>
<keyword evidence="16" id="KW-1185">Reference proteome</keyword>
<dbReference type="SUPFAM" id="SSF56042">
    <property type="entry name" value="PurM C-terminal domain-like"/>
    <property type="match status" value="1"/>
</dbReference>
<evidence type="ECO:0000256" key="3">
    <source>
        <dbReference type="ARBA" id="ARBA00013047"/>
    </source>
</evidence>
<accession>A0ABX8QVG5</accession>
<dbReference type="InterPro" id="IPR004733">
    <property type="entry name" value="PurM_cligase"/>
</dbReference>
<evidence type="ECO:0000256" key="4">
    <source>
        <dbReference type="ARBA" id="ARBA00020367"/>
    </source>
</evidence>
<dbReference type="NCBIfam" id="TIGR00878">
    <property type="entry name" value="purM"/>
    <property type="match status" value="1"/>
</dbReference>
<protein>
    <recommendedName>
        <fullName evidence="4 12">Phosphoribosylformylglycinamidine cyclo-ligase</fullName>
        <ecNumber evidence="3 12">6.3.3.1</ecNumber>
    </recommendedName>
    <alternativeName>
        <fullName evidence="9 12">AIR synthase</fullName>
    </alternativeName>
    <alternativeName>
        <fullName evidence="10 12">AIRS</fullName>
    </alternativeName>
    <alternativeName>
        <fullName evidence="8 12">Phosphoribosyl-aminoimidazole synthetase</fullName>
    </alternativeName>
</protein>
<sequence length="341" mass="35290">MTSYEAAGVDIAAGERAVELMKSRVARSRRPEVVDDASGFAGLFDASAFLRYKRPLLATSTDGVGTKVDLARRLGIYDTIGHDLVGMVIDDLAVCGAEPLFMTDYIACGKVVPERIADIVGGIADACALAGCALVGGETAEHPGLLEEDEFDVAGAGTGVVEADGLLGPDRVRPGDAVIAMASSGIHSNGYSLVRHILATTGLDLESQPADLGRTLGEELLTPTRIYAKDCLALIGSGGVRAFAHITGGGLAANLARSLPPTVDAVLRRSSWEVPPIFRTLQAQGNVPQAEMDKTFNLGVGMAAIVAPEAADEALRVLRGRGVPAWSLGEIVPGTGTTSLS</sequence>